<dbReference type="Proteomes" id="UP000214646">
    <property type="component" value="Unassembled WGS sequence"/>
</dbReference>
<name>A0A225D0G8_9BACT</name>
<dbReference type="NCBIfam" id="TIGR01643">
    <property type="entry name" value="YD_repeat_2x"/>
    <property type="match status" value="1"/>
</dbReference>
<reference evidence="2" key="1">
    <citation type="submission" date="2017-06" db="EMBL/GenBank/DDBJ databases">
        <title>Genome analysis of Fimbriiglobus ruber SP5, the first member of the order Planctomycetales with confirmed chitinolytic capability.</title>
        <authorList>
            <person name="Ravin N.V."/>
            <person name="Rakitin A.L."/>
            <person name="Ivanova A.A."/>
            <person name="Beletsky A.V."/>
            <person name="Kulichevskaya I.S."/>
            <person name="Mardanov A.V."/>
            <person name="Dedysh S.N."/>
        </authorList>
    </citation>
    <scope>NUCLEOTIDE SEQUENCE [LARGE SCALE GENOMIC DNA]</scope>
    <source>
        <strain evidence="2">SP5</strain>
    </source>
</reference>
<dbReference type="InterPro" id="IPR006530">
    <property type="entry name" value="YD"/>
</dbReference>
<dbReference type="InterPro" id="IPR022385">
    <property type="entry name" value="Rhs_assc_core"/>
</dbReference>
<dbReference type="Pfam" id="PF05593">
    <property type="entry name" value="RHS_repeat"/>
    <property type="match status" value="1"/>
</dbReference>
<dbReference type="AlphaFoldDB" id="A0A225D0G8"/>
<dbReference type="InterPro" id="IPR050708">
    <property type="entry name" value="T6SS_VgrG/RHS"/>
</dbReference>
<keyword evidence="2" id="KW-1185">Reference proteome</keyword>
<evidence type="ECO:0000313" key="1">
    <source>
        <dbReference type="EMBL" id="OWK35002.1"/>
    </source>
</evidence>
<dbReference type="PANTHER" id="PTHR32305:SF15">
    <property type="entry name" value="PROTEIN RHSA-RELATED"/>
    <property type="match status" value="1"/>
</dbReference>
<evidence type="ECO:0000313" key="2">
    <source>
        <dbReference type="Proteomes" id="UP000214646"/>
    </source>
</evidence>
<organism evidence="1 2">
    <name type="scientific">Fimbriiglobus ruber</name>
    <dbReference type="NCBI Taxonomy" id="1908690"/>
    <lineage>
        <taxon>Bacteria</taxon>
        <taxon>Pseudomonadati</taxon>
        <taxon>Planctomycetota</taxon>
        <taxon>Planctomycetia</taxon>
        <taxon>Gemmatales</taxon>
        <taxon>Gemmataceae</taxon>
        <taxon>Fimbriiglobus</taxon>
    </lineage>
</organism>
<dbReference type="Gene3D" id="2.180.10.10">
    <property type="entry name" value="RHS repeat-associated core"/>
    <property type="match status" value="2"/>
</dbReference>
<gene>
    <name evidence="1" type="ORF">FRUB_09844</name>
</gene>
<comment type="caution">
    <text evidence="1">The sequence shown here is derived from an EMBL/GenBank/DDBJ whole genome shotgun (WGS) entry which is preliminary data.</text>
</comment>
<dbReference type="NCBIfam" id="TIGR03696">
    <property type="entry name" value="Rhs_assc_core"/>
    <property type="match status" value="1"/>
</dbReference>
<sequence length="869" mass="91681">MQAVTDPLGLVARTYYDALGRTVETVADYTGAAETTTDVATEYTYDGAGHTLTLTADEPGGAYEQTAYVYGATTAGGSGVNSNDLLVTTEWPDPTTGAPSTSQEDTQTVNALGQVLTSTDRNGSTHTLTYDVLGRVTSDAVTTLGSGVDGSVRRIATAYDTQGNAYLTTSYNAASGGSVVNQVEDVYNGLDQLTGEYQAVGGVNNSRMTSTTYPDGYVVTDNYASGLDNTISRLTSLSDTTGTLESYKYLGLDTVVERDHPESGVNLTDISQTGSTGDAGDQYTGLDRFGRVVDQNWYDPTTSISAVDLQYGYDADGNVLWRNDTVNTAFGEVYTYDGLNQLATFARGTLNGTKTGISGTASATQSWTPDALGNFTSVTTNGTAQSRTANAQNEITAIGGATTPTYDANGNMTTDETGLQYVYDAWNRLVMVKSSGGTTLETNTYDGKSRLVTQTVSGTTTNSYYSNQWQVLEQQVGTEYTTRNVWSPVYVNAMVDRDTDTSGTGLTATGSGYQRLWPAQDANWNVVALVNGSATVVERYTYQPFGAVTVLDGSYGSRSASSYAWTILFQGMAQDAVSGLDQANRRWYSETQGRWMTTDPLKFAAEDNNFYRTEGNAPVDTSDPSGLRWTWSDVLVGAGTALVVAGGVVLVVGTGGLATPLVVGGLAVAATAGGVRAGMYAQSTGDAFEYGVGTGLAVGAPTAAGTAVARFGVQGAASVYASATVSVATGTYVSYGTAYTPTVTLYRGVNSDNFAYPQAQNGVISPNWRWWYYLTGYTPSYPGAHNFVRGGTTLSPYTSWTTDPEVAINFALRPSSTGVVVTAEVPVTRIVTSPNTQSVTLIQNGKYVSEAEVLVTKTVYGTPTAIELP</sequence>
<dbReference type="EMBL" id="NIDE01000019">
    <property type="protein sequence ID" value="OWK35002.1"/>
    <property type="molecule type" value="Genomic_DNA"/>
</dbReference>
<protein>
    <submittedName>
        <fullName evidence="1">Rhs family protein</fullName>
    </submittedName>
</protein>
<proteinExistence type="predicted"/>
<dbReference type="PANTHER" id="PTHR32305">
    <property type="match status" value="1"/>
</dbReference>
<accession>A0A225D0G8</accession>
<dbReference type="InterPro" id="IPR031325">
    <property type="entry name" value="RHS_repeat"/>
</dbReference>